<dbReference type="InterPro" id="IPR027417">
    <property type="entry name" value="P-loop_NTPase"/>
</dbReference>
<dbReference type="STRING" id="661367.LLO_0941"/>
<reference evidence="2 3" key="1">
    <citation type="journal article" date="2010" name="PLoS Genet.">
        <title>Analysis of the Legionella longbeachae genome and transcriptome uncovers unique strategies to cause Legionnaires' disease.</title>
        <authorList>
            <person name="Cazalet C."/>
            <person name="Gomez-Valero L."/>
            <person name="Rusniok C."/>
            <person name="Lomma M."/>
            <person name="Dervins-Ravault D."/>
            <person name="Newton H."/>
            <person name="Sansom F."/>
            <person name="Jarraud S."/>
            <person name="Zidane N."/>
            <person name="Ma L."/>
            <person name="Bouchier C."/>
            <person name="Etienne J."/>
            <person name="Hartland E."/>
            <person name="Buchrieser C."/>
        </authorList>
    </citation>
    <scope>NUCLEOTIDE SEQUENCE [LARGE SCALE GENOMIC DNA]</scope>
    <source>
        <strain evidence="2 3">NSW150</strain>
    </source>
</reference>
<proteinExistence type="predicted"/>
<evidence type="ECO:0000259" key="1">
    <source>
        <dbReference type="PROSITE" id="PS51192"/>
    </source>
</evidence>
<dbReference type="InterPro" id="IPR006935">
    <property type="entry name" value="Helicase/UvrB_N"/>
</dbReference>
<dbReference type="SUPFAM" id="SSF52540">
    <property type="entry name" value="P-loop containing nucleoside triphosphate hydrolases"/>
    <property type="match status" value="1"/>
</dbReference>
<organism evidence="2 3">
    <name type="scientific">Legionella longbeachae serogroup 1 (strain NSW150)</name>
    <dbReference type="NCBI Taxonomy" id="661367"/>
    <lineage>
        <taxon>Bacteria</taxon>
        <taxon>Pseudomonadati</taxon>
        <taxon>Pseudomonadota</taxon>
        <taxon>Gammaproteobacteria</taxon>
        <taxon>Legionellales</taxon>
        <taxon>Legionellaceae</taxon>
        <taxon>Legionella</taxon>
    </lineage>
</organism>
<evidence type="ECO:0000313" key="3">
    <source>
        <dbReference type="Proteomes" id="UP000001060"/>
    </source>
</evidence>
<dbReference type="InterPro" id="IPR014001">
    <property type="entry name" value="Helicase_ATP-bd"/>
</dbReference>
<evidence type="ECO:0000313" key="2">
    <source>
        <dbReference type="EMBL" id="CBJ11289.1"/>
    </source>
</evidence>
<gene>
    <name evidence="2" type="ordered locus">LLO_0941</name>
</gene>
<dbReference type="KEGG" id="llo:LLO_0941"/>
<dbReference type="Pfam" id="PF04851">
    <property type="entry name" value="ResIII"/>
    <property type="match status" value="1"/>
</dbReference>
<dbReference type="eggNOG" id="COG0610">
    <property type="taxonomic scope" value="Bacteria"/>
</dbReference>
<dbReference type="GO" id="GO:0003677">
    <property type="term" value="F:DNA binding"/>
    <property type="evidence" value="ECO:0007669"/>
    <property type="project" value="InterPro"/>
</dbReference>
<dbReference type="InterPro" id="IPR018310">
    <property type="entry name" value="Put_endonuclease_Z1-dom"/>
</dbReference>
<dbReference type="GO" id="GO:0005524">
    <property type="term" value="F:ATP binding"/>
    <property type="evidence" value="ECO:0007669"/>
    <property type="project" value="InterPro"/>
</dbReference>
<dbReference type="Pfam" id="PF10593">
    <property type="entry name" value="Z1"/>
    <property type="match status" value="1"/>
</dbReference>
<dbReference type="OrthoDB" id="436461at2"/>
<dbReference type="RefSeq" id="WP_012978935.1">
    <property type="nucleotide sequence ID" value="NC_013861.1"/>
</dbReference>
<dbReference type="Gene3D" id="3.40.50.300">
    <property type="entry name" value="P-loop containing nucleotide triphosphate hydrolases"/>
    <property type="match status" value="1"/>
</dbReference>
<name>D3HQW9_LEGLN</name>
<keyword evidence="3" id="KW-1185">Reference proteome</keyword>
<dbReference type="PROSITE" id="PS51192">
    <property type="entry name" value="HELICASE_ATP_BIND_1"/>
    <property type="match status" value="1"/>
</dbReference>
<feature type="domain" description="Helicase ATP-binding" evidence="1">
    <location>
        <begin position="42"/>
        <end position="212"/>
    </location>
</feature>
<dbReference type="GeneID" id="40925172"/>
<accession>D3HQW9</accession>
<dbReference type="GO" id="GO:0016787">
    <property type="term" value="F:hydrolase activity"/>
    <property type="evidence" value="ECO:0007669"/>
    <property type="project" value="InterPro"/>
</dbReference>
<dbReference type="HOGENOM" id="CLU_446678_0_0_6"/>
<protein>
    <recommendedName>
        <fullName evidence="1">Helicase ATP-binding domain-containing protein</fullName>
    </recommendedName>
</protein>
<sequence>MPFDPTILTESNLNRYDKQLERISNDSGYTENIQETVVNAIDNITTGCKSFVIYGEPQSGKTEMMIALTAKLLDEENKIIIILLNDNVQLLNQNLDRFKRSGINPTPRTFDEVINQVTDIRNSEWIIFSKKNSKDLQKLLTIVGSEKNKVIIDDEADYASPNAKINKQEQTKINELVEKLISDNGIYIGVTATPARLDLNNTFRNENQKWVYFHPHENYCGHDIFFSPAEPIGNLIKLIPDSEDSKKSLSTCLFSFLINVAYLNLRKNSNEENYCMLVHTSGKKIDHIEDQKNLEKIFNILTHQSDSKFTKYYKKIWEITNNKFNCDEELTQEITKYIRNNIKRYQIIVINSEHDKEKVKGATRPSSLFTIAIGGNIVSRGVTFENLISMYFTRTTKHYIQQDTYIQRARMFGYRKGYLGQFELHIPEQLYKEWQKCFVYHRLSLELIKTGRGVPSWFEDKRVTSVAKSSIDKNTVLLYHGEMAFAIFKYTNEIESIINKESHFYFEKLTKLHTIIGEKSLPMCLIDFIHRTSNGHNDKIAIHNPGSVSNRRTVDPITITRTGGGMLGTGDLELNKFPHAYHHIKIFYTENGDAKLYYKYQRERIKIRRNVGNNYD</sequence>
<dbReference type="EMBL" id="FN650140">
    <property type="protein sequence ID" value="CBJ11289.1"/>
    <property type="molecule type" value="Genomic_DNA"/>
</dbReference>
<dbReference type="Proteomes" id="UP000001060">
    <property type="component" value="Chromosome"/>
</dbReference>
<dbReference type="AlphaFoldDB" id="D3HQW9"/>